<keyword evidence="10" id="KW-0832">Ubl conjugation</keyword>
<evidence type="ECO:0000256" key="9">
    <source>
        <dbReference type="ARBA" id="ARBA00022833"/>
    </source>
</evidence>
<evidence type="ECO:0000256" key="11">
    <source>
        <dbReference type="ARBA" id="ARBA00022990"/>
    </source>
</evidence>
<evidence type="ECO:0000256" key="12">
    <source>
        <dbReference type="ARBA" id="ARBA00023015"/>
    </source>
</evidence>
<evidence type="ECO:0000256" key="3">
    <source>
        <dbReference type="ARBA" id="ARBA00004514"/>
    </source>
</evidence>
<keyword evidence="7" id="KW-0479">Metal-binding</keyword>
<feature type="region of interest" description="Disordered" evidence="20">
    <location>
        <begin position="88"/>
        <end position="108"/>
    </location>
</feature>
<evidence type="ECO:0000256" key="8">
    <source>
        <dbReference type="ARBA" id="ARBA00022771"/>
    </source>
</evidence>
<evidence type="ECO:0000313" key="22">
    <source>
        <dbReference type="EMBL" id="KAJ1181170.1"/>
    </source>
</evidence>
<feature type="domain" description="ASCH" evidence="21">
    <location>
        <begin position="432"/>
        <end position="536"/>
    </location>
</feature>
<dbReference type="AlphaFoldDB" id="A0AAV7TY85"/>
<dbReference type="GO" id="GO:0005634">
    <property type="term" value="C:nucleus"/>
    <property type="evidence" value="ECO:0007669"/>
    <property type="project" value="UniProtKB-SubCell"/>
</dbReference>
<evidence type="ECO:0000256" key="1">
    <source>
        <dbReference type="ARBA" id="ARBA00004123"/>
    </source>
</evidence>
<dbReference type="Gene3D" id="2.30.130.30">
    <property type="entry name" value="Hypothetical protein"/>
    <property type="match status" value="1"/>
</dbReference>
<evidence type="ECO:0000256" key="4">
    <source>
        <dbReference type="ARBA" id="ARBA00022490"/>
    </source>
</evidence>
<evidence type="ECO:0000256" key="5">
    <source>
        <dbReference type="ARBA" id="ARBA00022499"/>
    </source>
</evidence>
<dbReference type="Pfam" id="PF23135">
    <property type="entry name" value="TRI4_N"/>
    <property type="match status" value="1"/>
</dbReference>
<keyword evidence="23" id="KW-1185">Reference proteome</keyword>
<evidence type="ECO:0000256" key="16">
    <source>
        <dbReference type="ARBA" id="ARBA00055901"/>
    </source>
</evidence>
<dbReference type="PANTHER" id="PTHR12963">
    <property type="entry name" value="THYROID RECEPTOR INTERACTING PROTEIN RELATED"/>
    <property type="match status" value="1"/>
</dbReference>
<dbReference type="GO" id="GO:0008270">
    <property type="term" value="F:zinc ion binding"/>
    <property type="evidence" value="ECO:0007669"/>
    <property type="project" value="UniProtKB-KW"/>
</dbReference>
<proteinExistence type="predicted"/>
<dbReference type="GO" id="GO:0072344">
    <property type="term" value="P:rescue of stalled ribosome"/>
    <property type="evidence" value="ECO:0007669"/>
    <property type="project" value="InterPro"/>
</dbReference>
<evidence type="ECO:0000256" key="6">
    <source>
        <dbReference type="ARBA" id="ARBA00022553"/>
    </source>
</evidence>
<keyword evidence="5" id="KW-1017">Isopeptide bond</keyword>
<evidence type="ECO:0000256" key="19">
    <source>
        <dbReference type="ARBA" id="ARBA00075052"/>
    </source>
</evidence>
<evidence type="ECO:0000256" key="2">
    <source>
        <dbReference type="ARBA" id="ARBA00004300"/>
    </source>
</evidence>
<keyword evidence="6" id="KW-0597">Phosphoprotein</keyword>
<keyword evidence="12" id="KW-0805">Transcription regulation</keyword>
<evidence type="ECO:0000256" key="7">
    <source>
        <dbReference type="ARBA" id="ARBA00022723"/>
    </source>
</evidence>
<comment type="caution">
    <text evidence="22">The sequence shown here is derived from an EMBL/GenBank/DDBJ whole genome shotgun (WGS) entry which is preliminary data.</text>
</comment>
<evidence type="ECO:0000256" key="18">
    <source>
        <dbReference type="ARBA" id="ARBA00070627"/>
    </source>
</evidence>
<sequence>MAESLVSWCRAQLKSNFGLDVSEDIVQYIVSFENEEDIEEYIHDLIQGMEGKKRKFTEELISRWQKASLPYDPVPLYAKKDEAVDKQLLPGEASKRGRRKGRNKQETPLFVEADPVAEEVKTPIDLAKAQESSSGGSSSKKKAKYVNLYTKEGQDKLAVLIPGRHPCECLAQKHRLINNCLVCGRIVCEQEGSGPCLFCGTLVCTKEEQDILQRDSNKSQKLLKKLMTGPEITGKTDGVGKDLLPHHEARIRAGLEKAQQHKDKLLEFDKTSARRTQVIDDESDYFATDSNQWLSKQERDALRKREKELQDIRHASRLSRKVTLDFAGRQILDEQDNLADYHRKFDETVKAIETGNLGKSPRTTDNKGEQERDLVNPNIFQPAPVWVDQTGSGLSQKQGISSAVKDASSQERVRLRLQDRELQELADDGMCLSMHQPWASLLVAGIKRVEGRTWYSSHRGRLWIAAAAKRPSPQEISELESSYRMLHRRSIEFPKDYPTGCLLGCVDVIDCLSQEQFAEQFPDVSQECGSPFVFVCTNPKELLVKFPMKGKHKIWKLDSKIHQGARKGLKT</sequence>
<comment type="function">
    <text evidence="16">Transcription coactivator which associates with nuclear receptors, transcriptional coactivators including EP300, CREBBP and NCOA1, and basal transcription factors like TBP and TFIIA to facilitate nuclear receptors-mediated transcription. May thereby play an important role in establishing distinct coactivator complexes under different cellular conditions. Plays a role in thyroid hormone receptor and estrogen receptor transactivation. Also involved in androgen receptor transactivation. Plays a pivotal role in the transactivation of NF-kappa-B, SRF and AP1. Acts as a mediator of transrepression between nuclear receptor and either AP1 or NF-kappa-B. May play a role in the development of neuromuscular junction. May play a role in late myogenic differentiation. Also functions as part of the RQC trigger (RQT) complex that activates the ribosome quality control (RQC) pathway, a pathway that degrades nascent peptide chains during problematic translation.</text>
</comment>
<evidence type="ECO:0000256" key="14">
    <source>
        <dbReference type="ARBA" id="ARBA00023212"/>
    </source>
</evidence>
<keyword evidence="14" id="KW-0206">Cytoskeleton</keyword>
<dbReference type="CDD" id="cd06554">
    <property type="entry name" value="ASCH_ASC-1_like"/>
    <property type="match status" value="1"/>
</dbReference>
<evidence type="ECO:0000256" key="20">
    <source>
        <dbReference type="SAM" id="MobiDB-lite"/>
    </source>
</evidence>
<dbReference type="SMART" id="SM01022">
    <property type="entry name" value="ASCH"/>
    <property type="match status" value="1"/>
</dbReference>
<comment type="subunit">
    <text evidence="17">Interacts with the thyroid hormone receptor/TR (via the ligand-binding domain); this interaction requires the presence of thyroid hormone. Interacts with the androgen receptor/AR; in an androgen, testosterone and dihydrotestosterone-dependent manner. Interacts with ESR1 (estrogen ligand-bound); competes with UFSP2. Interacts with UFSP2; competes with ligand-bound ESR1. Interacts with DDRGK1 and UFL1; the interaction with DDRGK1 is direct. Interacts with NCOA1. Interacts with EP300. Part of the ASC-1 complex, that contains TRIP4, ASCC1, ASCC2 and ASCC3. Identified in the RQT (ribosome quality control trigger) complex, that contains ASCC2, ASCC3 and TRIP4. Interacts with NEK6. Interacts with CSRP1. Interacts with ZCCHC4.</text>
</comment>
<gene>
    <name evidence="22" type="ORF">NDU88_006380</name>
</gene>
<evidence type="ECO:0000256" key="17">
    <source>
        <dbReference type="ARBA" id="ARBA00065803"/>
    </source>
</evidence>
<dbReference type="Pfam" id="PF23134">
    <property type="entry name" value="TRIP4_3rd"/>
    <property type="match status" value="1"/>
</dbReference>
<dbReference type="InterPro" id="IPR056994">
    <property type="entry name" value="TRI4_N"/>
</dbReference>
<dbReference type="InterPro" id="IPR009349">
    <property type="entry name" value="TRIP4/RQT4_C2HC5_Znf"/>
</dbReference>
<keyword evidence="13" id="KW-0804">Transcription</keyword>
<dbReference type="Pfam" id="PF06221">
    <property type="entry name" value="zf-C2HC5"/>
    <property type="match status" value="1"/>
</dbReference>
<dbReference type="GO" id="GO:0005829">
    <property type="term" value="C:cytosol"/>
    <property type="evidence" value="ECO:0007669"/>
    <property type="project" value="UniProtKB-SubCell"/>
</dbReference>
<dbReference type="InterPro" id="IPR039128">
    <property type="entry name" value="TRIP4-like"/>
</dbReference>
<dbReference type="InterPro" id="IPR056993">
    <property type="entry name" value="TRIP4_3rd_dom"/>
</dbReference>
<dbReference type="Pfam" id="PF04266">
    <property type="entry name" value="ASCH"/>
    <property type="match status" value="1"/>
</dbReference>
<keyword evidence="4" id="KW-0963">Cytoplasm</keyword>
<keyword evidence="9" id="KW-0862">Zinc</keyword>
<keyword evidence="8" id="KW-0863">Zinc-finger</keyword>
<dbReference type="PANTHER" id="PTHR12963:SF4">
    <property type="entry name" value="ACTIVATING SIGNAL COINTEGRATOR 1"/>
    <property type="match status" value="1"/>
</dbReference>
<dbReference type="EMBL" id="JANPWB010000006">
    <property type="protein sequence ID" value="KAJ1181170.1"/>
    <property type="molecule type" value="Genomic_DNA"/>
</dbReference>
<evidence type="ECO:0000259" key="21">
    <source>
        <dbReference type="SMART" id="SM01022"/>
    </source>
</evidence>
<keyword evidence="15" id="KW-0539">Nucleus</keyword>
<evidence type="ECO:0000256" key="10">
    <source>
        <dbReference type="ARBA" id="ARBA00022843"/>
    </source>
</evidence>
<organism evidence="22 23">
    <name type="scientific">Pleurodeles waltl</name>
    <name type="common">Iberian ribbed newt</name>
    <dbReference type="NCBI Taxonomy" id="8319"/>
    <lineage>
        <taxon>Eukaryota</taxon>
        <taxon>Metazoa</taxon>
        <taxon>Chordata</taxon>
        <taxon>Craniata</taxon>
        <taxon>Vertebrata</taxon>
        <taxon>Euteleostomi</taxon>
        <taxon>Amphibia</taxon>
        <taxon>Batrachia</taxon>
        <taxon>Caudata</taxon>
        <taxon>Salamandroidea</taxon>
        <taxon>Salamandridae</taxon>
        <taxon>Pleurodelinae</taxon>
        <taxon>Pleurodeles</taxon>
    </lineage>
</organism>
<name>A0AAV7TY85_PLEWA</name>
<protein>
    <recommendedName>
        <fullName evidence="18">Activating signal cointegrator 1</fullName>
    </recommendedName>
    <alternativeName>
        <fullName evidence="19">Thyroid receptor-interacting protein 4</fullName>
    </alternativeName>
</protein>
<dbReference type="InterPro" id="IPR015947">
    <property type="entry name" value="PUA-like_sf"/>
</dbReference>
<dbReference type="InterPro" id="IPR007374">
    <property type="entry name" value="ASCH_domain"/>
</dbReference>
<evidence type="ECO:0000256" key="15">
    <source>
        <dbReference type="ARBA" id="ARBA00023242"/>
    </source>
</evidence>
<evidence type="ECO:0000256" key="13">
    <source>
        <dbReference type="ARBA" id="ARBA00023163"/>
    </source>
</evidence>
<dbReference type="GO" id="GO:0005813">
    <property type="term" value="C:centrosome"/>
    <property type="evidence" value="ECO:0007669"/>
    <property type="project" value="UniProtKB-SubCell"/>
</dbReference>
<comment type="subcellular location">
    <subcellularLocation>
        <location evidence="2">Cytoplasm</location>
        <location evidence="2">Cytoskeleton</location>
        <location evidence="2">Microtubule organizing center</location>
        <location evidence="2">Centrosome</location>
    </subcellularLocation>
    <subcellularLocation>
        <location evidence="3">Cytoplasm</location>
        <location evidence="3">Cytosol</location>
    </subcellularLocation>
    <subcellularLocation>
        <location evidence="1">Nucleus</location>
    </subcellularLocation>
</comment>
<dbReference type="SUPFAM" id="SSF88697">
    <property type="entry name" value="PUA domain-like"/>
    <property type="match status" value="1"/>
</dbReference>
<accession>A0AAV7TY85</accession>
<keyword evidence="11" id="KW-0007">Acetylation</keyword>
<reference evidence="22" key="1">
    <citation type="journal article" date="2022" name="bioRxiv">
        <title>Sequencing and chromosome-scale assembly of the giantPleurodeles waltlgenome.</title>
        <authorList>
            <person name="Brown T."/>
            <person name="Elewa A."/>
            <person name="Iarovenko S."/>
            <person name="Subramanian E."/>
            <person name="Araus A.J."/>
            <person name="Petzold A."/>
            <person name="Susuki M."/>
            <person name="Suzuki K.-i.T."/>
            <person name="Hayashi T."/>
            <person name="Toyoda A."/>
            <person name="Oliveira C."/>
            <person name="Osipova E."/>
            <person name="Leigh N.D."/>
            <person name="Simon A."/>
            <person name="Yun M.H."/>
        </authorList>
    </citation>
    <scope>NUCLEOTIDE SEQUENCE</scope>
    <source>
        <strain evidence="22">20211129_DDA</strain>
        <tissue evidence="22">Liver</tissue>
    </source>
</reference>
<evidence type="ECO:0000313" key="23">
    <source>
        <dbReference type="Proteomes" id="UP001066276"/>
    </source>
</evidence>
<dbReference type="Proteomes" id="UP001066276">
    <property type="component" value="Chromosome 3_2"/>
</dbReference>
<dbReference type="GO" id="GO:0180022">
    <property type="term" value="C:RQC-trigger complex"/>
    <property type="evidence" value="ECO:0007669"/>
    <property type="project" value="InterPro"/>
</dbReference>
<dbReference type="FunFam" id="2.30.130.30:FF:000004">
    <property type="entry name" value="Activating signal cointegrator 1"/>
    <property type="match status" value="1"/>
</dbReference>